<keyword evidence="2" id="KW-1185">Reference proteome</keyword>
<dbReference type="PROSITE" id="PS51257">
    <property type="entry name" value="PROKAR_LIPOPROTEIN"/>
    <property type="match status" value="1"/>
</dbReference>
<dbReference type="PANTHER" id="PTHR37526:SF1">
    <property type="entry name" value="PROTEIN TUSB"/>
    <property type="match status" value="1"/>
</dbReference>
<name>A0ABW0N805_9BURK</name>
<reference evidence="2" key="1">
    <citation type="journal article" date="2019" name="Int. J. Syst. Evol. Microbiol.">
        <title>The Global Catalogue of Microorganisms (GCM) 10K type strain sequencing project: providing services to taxonomists for standard genome sequencing and annotation.</title>
        <authorList>
            <consortium name="The Broad Institute Genomics Platform"/>
            <consortium name="The Broad Institute Genome Sequencing Center for Infectious Disease"/>
            <person name="Wu L."/>
            <person name="Ma J."/>
        </authorList>
    </citation>
    <scope>NUCLEOTIDE SEQUENCE [LARGE SCALE GENOMIC DNA]</scope>
    <source>
        <strain evidence="2">CCUG 57401</strain>
    </source>
</reference>
<dbReference type="RefSeq" id="WP_376848138.1">
    <property type="nucleotide sequence ID" value="NZ_JBHSMF010000002.1"/>
</dbReference>
<dbReference type="Gene3D" id="3.40.1260.10">
    <property type="entry name" value="DsrEFH-like"/>
    <property type="match status" value="1"/>
</dbReference>
<gene>
    <name evidence="1" type="primary">tusB</name>
    <name evidence="1" type="ORF">ACFPOE_01045</name>
</gene>
<dbReference type="InterPro" id="IPR007215">
    <property type="entry name" value="Sulphur_relay_TusB/DsrH"/>
</dbReference>
<accession>A0ABW0N805</accession>
<dbReference type="NCBIfam" id="TIGR03011">
    <property type="entry name" value="sulf_tusB_dsrH"/>
    <property type="match status" value="1"/>
</dbReference>
<organism evidence="1 2">
    <name type="scientific">Caenimonas terrae</name>
    <dbReference type="NCBI Taxonomy" id="696074"/>
    <lineage>
        <taxon>Bacteria</taxon>
        <taxon>Pseudomonadati</taxon>
        <taxon>Pseudomonadota</taxon>
        <taxon>Betaproteobacteria</taxon>
        <taxon>Burkholderiales</taxon>
        <taxon>Comamonadaceae</taxon>
        <taxon>Caenimonas</taxon>
    </lineage>
</organism>
<dbReference type="InterPro" id="IPR027396">
    <property type="entry name" value="DsrEFH-like"/>
</dbReference>
<dbReference type="PANTHER" id="PTHR37526">
    <property type="entry name" value="PROTEIN TUSB"/>
    <property type="match status" value="1"/>
</dbReference>
<dbReference type="EMBL" id="JBHSMF010000002">
    <property type="protein sequence ID" value="MFC5496106.1"/>
    <property type="molecule type" value="Genomic_DNA"/>
</dbReference>
<evidence type="ECO:0000313" key="1">
    <source>
        <dbReference type="EMBL" id="MFC5496106.1"/>
    </source>
</evidence>
<dbReference type="Pfam" id="PF04077">
    <property type="entry name" value="DsrH"/>
    <property type="match status" value="1"/>
</dbReference>
<dbReference type="Proteomes" id="UP001596037">
    <property type="component" value="Unassembled WGS sequence"/>
</dbReference>
<evidence type="ECO:0000313" key="2">
    <source>
        <dbReference type="Proteomes" id="UP001596037"/>
    </source>
</evidence>
<sequence>MLHIVNKSPAATSALQSCLRTARDGHSVLLIEDAVYAATAVAAAADCGLQQALGRLKVYALLPDLEARGMARRCLPGIETVDYGGFVDLVASHPNCQTWL</sequence>
<dbReference type="SUPFAM" id="SSF75169">
    <property type="entry name" value="DsrEFH-like"/>
    <property type="match status" value="1"/>
</dbReference>
<comment type="caution">
    <text evidence="1">The sequence shown here is derived from an EMBL/GenBank/DDBJ whole genome shotgun (WGS) entry which is preliminary data.</text>
</comment>
<protein>
    <submittedName>
        <fullName evidence="1">Sulfurtransferase complex subunit TusB</fullName>
    </submittedName>
</protein>
<proteinExistence type="predicted"/>